<reference evidence="2 3" key="1">
    <citation type="submission" date="2024-01" db="EMBL/GenBank/DDBJ databases">
        <title>A draft genome for a cacao thread blight-causing isolate of Paramarasmius palmivorus.</title>
        <authorList>
            <person name="Baruah I.K."/>
            <person name="Bukari Y."/>
            <person name="Amoako-Attah I."/>
            <person name="Meinhardt L.W."/>
            <person name="Bailey B.A."/>
            <person name="Cohen S.P."/>
        </authorList>
    </citation>
    <scope>NUCLEOTIDE SEQUENCE [LARGE SCALE GENOMIC DNA]</scope>
    <source>
        <strain evidence="2 3">GH-12</strain>
    </source>
</reference>
<accession>A0AAW0B5Y5</accession>
<feature type="compositionally biased region" description="Basic and acidic residues" evidence="1">
    <location>
        <begin position="698"/>
        <end position="711"/>
    </location>
</feature>
<dbReference type="EMBL" id="JAYKXP010000182">
    <property type="protein sequence ID" value="KAK7020697.1"/>
    <property type="molecule type" value="Genomic_DNA"/>
</dbReference>
<feature type="compositionally biased region" description="Basic residues" evidence="1">
    <location>
        <begin position="597"/>
        <end position="607"/>
    </location>
</feature>
<feature type="compositionally biased region" description="Low complexity" evidence="1">
    <location>
        <begin position="557"/>
        <end position="579"/>
    </location>
</feature>
<feature type="region of interest" description="Disordered" evidence="1">
    <location>
        <begin position="546"/>
        <end position="733"/>
    </location>
</feature>
<feature type="compositionally biased region" description="Polar residues" evidence="1">
    <location>
        <begin position="221"/>
        <end position="245"/>
    </location>
</feature>
<comment type="caution">
    <text evidence="2">The sequence shown here is derived from an EMBL/GenBank/DDBJ whole genome shotgun (WGS) entry which is preliminary data.</text>
</comment>
<sequence>MTRSDPENIARLRVQGNLHITGEEEQAWMRQKWPHLSEEHFHDMTISRQQRRRELNKREREHARYLRNRDQRKAAAALRIQRKMEAFKDDVDALEKFKEAHRNAQGRYHQRNKEQINAKARIRRSEAMKKARDNIAQNIPACNPPTMPLEDSGRSSVDDGLSTEPNETDDASRSSNLDIPGEGLKKAVGVHLDGGDASGGADPMASSSTNNADTGAWQAPSRPSTGPNSNADPTPTSVTSSNQETANRRGNPGNFTGEQLQFLLDAFAEYDKLPRRSKESGDWMREFIPKFIARFPLDKYPPPSIKQMSPLEDVDVSKLSAKKLKAYKKRVAAREANERPEERLATAIRRWFYWKGGDMRKKDDESVEKFLKSMKKEAKAPRRQQKQNYLTSSEGFRKAVEEKSNETGRLDRLPSRHKAANQLWGELDEDQQQVILDDIEAKYSEALSEWKKKKEGGVEEGARDSITRRSVGRIVQPFIDVLHRRTGLSCVVFVGEDVDGQGKFDSAIMSASPPGTPKITQFNVDKFNPFIEFFYRWLRTIRQHGEEAGNSPAPEDSATSMTSSQGSGTSASASVSAQGRPDLDANTQGSIPISGISKKRRNRRKKRVGDEEETTSSDSGMGSGVGGDDDAFGEQESDYEEESEEEEPNVPQFKPAPGPYEARREENIKANRELLTKLRLDKSIFASTKPPKRPSSSKGKESGQDSVEPKRRSSRLKASALVTGERSAQDCQDPANLRADQPEIDVVNFPVEDTYDKLVTECNRFKDDQESVDVMQLCDLVMATTTEGSEARNTWIAYVSALSQAWLDKKENPLQDIAWPSLPDRNIETGCKTQDRHEPSPDDNVEERDHLAVRIGDPIPADDERGGNGDEDVQLREESNDQPRLDGINGPEQGLQMAGNELSSTKIPSSTGSSTVSPDLTEAINSSLDSMPDQIPQEHQSSSLPALELGVEGHSKSEAVVAAYATVMVSPRYTYDPGEHDSDVISWFVSYLMGKPTGYQGPDRPQLWRSLVYLWADLQESWEMVPGFKNKKAPGKPVRPICIEQWNKYGRTRSMASGAPPGATLECLRAEWWSWWSSANPPSVSRSGHFVLPATESDVKEMHMRGEHGIVLFLVVLRWWHDVGGHSDEASMWEEAVKSMYCAMDLMLKSIVETSTVSTGCKRKDLEEENMRESKVAKRSRK</sequence>
<feature type="region of interest" description="Disordered" evidence="1">
    <location>
        <begin position="127"/>
        <end position="256"/>
    </location>
</feature>
<evidence type="ECO:0000313" key="2">
    <source>
        <dbReference type="EMBL" id="KAK7020697.1"/>
    </source>
</evidence>
<feature type="region of interest" description="Disordered" evidence="1">
    <location>
        <begin position="375"/>
        <end position="414"/>
    </location>
</feature>
<gene>
    <name evidence="2" type="ORF">VNI00_017639</name>
</gene>
<evidence type="ECO:0000256" key="1">
    <source>
        <dbReference type="SAM" id="MobiDB-lite"/>
    </source>
</evidence>
<feature type="compositionally biased region" description="Acidic residues" evidence="1">
    <location>
        <begin position="627"/>
        <end position="648"/>
    </location>
</feature>
<feature type="compositionally biased region" description="Basic and acidic residues" evidence="1">
    <location>
        <begin position="395"/>
        <end position="414"/>
    </location>
</feature>
<evidence type="ECO:0000313" key="3">
    <source>
        <dbReference type="Proteomes" id="UP001383192"/>
    </source>
</evidence>
<feature type="compositionally biased region" description="Basic and acidic residues" evidence="1">
    <location>
        <begin position="862"/>
        <end position="884"/>
    </location>
</feature>
<protein>
    <submittedName>
        <fullName evidence="2">Uncharacterized protein</fullName>
    </submittedName>
</protein>
<name>A0AAW0B5Y5_9AGAR</name>
<keyword evidence="3" id="KW-1185">Reference proteome</keyword>
<feature type="compositionally biased region" description="Basic and acidic residues" evidence="1">
    <location>
        <begin position="661"/>
        <end position="682"/>
    </location>
</feature>
<proteinExistence type="predicted"/>
<feature type="region of interest" description="Disordered" evidence="1">
    <location>
        <begin position="818"/>
        <end position="896"/>
    </location>
</feature>
<organism evidence="2 3">
    <name type="scientific">Paramarasmius palmivorus</name>
    <dbReference type="NCBI Taxonomy" id="297713"/>
    <lineage>
        <taxon>Eukaryota</taxon>
        <taxon>Fungi</taxon>
        <taxon>Dikarya</taxon>
        <taxon>Basidiomycota</taxon>
        <taxon>Agaricomycotina</taxon>
        <taxon>Agaricomycetes</taxon>
        <taxon>Agaricomycetidae</taxon>
        <taxon>Agaricales</taxon>
        <taxon>Marasmiineae</taxon>
        <taxon>Marasmiaceae</taxon>
        <taxon>Paramarasmius</taxon>
    </lineage>
</organism>
<dbReference type="AlphaFoldDB" id="A0AAW0B5Y5"/>
<dbReference type="Proteomes" id="UP001383192">
    <property type="component" value="Unassembled WGS sequence"/>
</dbReference>